<proteinExistence type="predicted"/>
<dbReference type="EMBL" id="BMXT01000001">
    <property type="protein sequence ID" value="GGY20864.1"/>
    <property type="molecule type" value="Genomic_DNA"/>
</dbReference>
<keyword evidence="1" id="KW-0812">Transmembrane</keyword>
<gene>
    <name evidence="2" type="ORF">GCM10008098_11910</name>
</gene>
<dbReference type="RefSeq" id="WP_189440199.1">
    <property type="nucleotide sequence ID" value="NZ_BMXT01000001.1"/>
</dbReference>
<accession>A0ABQ2ZR92</accession>
<organism evidence="2 3">
    <name type="scientific">Rhodanobacter panaciterrae</name>
    <dbReference type="NCBI Taxonomy" id="490572"/>
    <lineage>
        <taxon>Bacteria</taxon>
        <taxon>Pseudomonadati</taxon>
        <taxon>Pseudomonadota</taxon>
        <taxon>Gammaproteobacteria</taxon>
        <taxon>Lysobacterales</taxon>
        <taxon>Rhodanobacteraceae</taxon>
        <taxon>Rhodanobacter</taxon>
    </lineage>
</organism>
<feature type="transmembrane region" description="Helical" evidence="1">
    <location>
        <begin position="55"/>
        <end position="80"/>
    </location>
</feature>
<sequence>MAMCVTLNVDGTLTPTGQTVGECTGYVLVSGSEYGVYQVMQDALTAPTSDQALGWFFGAWGLVMIMYLAARCVGAVVSMFNDK</sequence>
<reference evidence="3" key="1">
    <citation type="journal article" date="2019" name="Int. J. Syst. Evol. Microbiol.">
        <title>The Global Catalogue of Microorganisms (GCM) 10K type strain sequencing project: providing services to taxonomists for standard genome sequencing and annotation.</title>
        <authorList>
            <consortium name="The Broad Institute Genomics Platform"/>
            <consortium name="The Broad Institute Genome Sequencing Center for Infectious Disease"/>
            <person name="Wu L."/>
            <person name="Ma J."/>
        </authorList>
    </citation>
    <scope>NUCLEOTIDE SEQUENCE [LARGE SCALE GENOMIC DNA]</scope>
    <source>
        <strain evidence="3">KCTC 22232</strain>
    </source>
</reference>
<keyword evidence="3" id="KW-1185">Reference proteome</keyword>
<evidence type="ECO:0000313" key="3">
    <source>
        <dbReference type="Proteomes" id="UP000621898"/>
    </source>
</evidence>
<keyword evidence="1" id="KW-0472">Membrane</keyword>
<comment type="caution">
    <text evidence="2">The sequence shown here is derived from an EMBL/GenBank/DDBJ whole genome shotgun (WGS) entry which is preliminary data.</text>
</comment>
<evidence type="ECO:0000256" key="1">
    <source>
        <dbReference type="SAM" id="Phobius"/>
    </source>
</evidence>
<evidence type="ECO:0000313" key="2">
    <source>
        <dbReference type="EMBL" id="GGY20864.1"/>
    </source>
</evidence>
<protein>
    <submittedName>
        <fullName evidence="2">Uncharacterized protein</fullName>
    </submittedName>
</protein>
<dbReference type="Proteomes" id="UP000621898">
    <property type="component" value="Unassembled WGS sequence"/>
</dbReference>
<name>A0ABQ2ZR92_9GAMM</name>
<keyword evidence="1" id="KW-1133">Transmembrane helix</keyword>